<dbReference type="RefSeq" id="WP_269423413.1">
    <property type="nucleotide sequence ID" value="NZ_JAPWGY010000003.1"/>
</dbReference>
<dbReference type="CDD" id="cd00446">
    <property type="entry name" value="GrpE"/>
    <property type="match status" value="1"/>
</dbReference>
<dbReference type="Gene3D" id="2.30.22.10">
    <property type="entry name" value="Head domain of nucleotide exchange factor GrpE"/>
    <property type="match status" value="1"/>
</dbReference>
<dbReference type="InterPro" id="IPR000740">
    <property type="entry name" value="GrpE"/>
</dbReference>
<evidence type="ECO:0000256" key="1">
    <source>
        <dbReference type="ARBA" id="ARBA00009054"/>
    </source>
</evidence>
<comment type="similarity">
    <text evidence="1 4 5">Belongs to the GrpE family.</text>
</comment>
<comment type="function">
    <text evidence="4">Participates actively in the response to hyperosmotic and heat shock by preventing the aggregation of stress-denatured proteins, in association with DnaK and GrpE. It is the nucleotide exchange factor for DnaK and may function as a thermosensor. Unfolded proteins bind initially to DnaJ; upon interaction with the DnaJ-bound protein, DnaK hydrolyzes its bound ATP, resulting in the formation of a stable complex. GrpE releases ADP from DnaK; ATP binding to DnaK triggers the release of the substrate protein, thus completing the reaction cycle. Several rounds of ATP-dependent interactions between DnaJ, DnaK and GrpE are required for fully efficient folding.</text>
</comment>
<evidence type="ECO:0000256" key="6">
    <source>
        <dbReference type="SAM" id="MobiDB-lite"/>
    </source>
</evidence>
<reference evidence="7" key="1">
    <citation type="submission" date="2022-12" db="EMBL/GenBank/DDBJ databases">
        <title>Bacterial isolates from different developmental stages of Nematostella vectensis.</title>
        <authorList>
            <person name="Fraune S."/>
        </authorList>
    </citation>
    <scope>NUCLEOTIDE SEQUENCE</scope>
    <source>
        <strain evidence="7">G21630-S1</strain>
    </source>
</reference>
<dbReference type="PANTHER" id="PTHR21237">
    <property type="entry name" value="GRPE PROTEIN"/>
    <property type="match status" value="1"/>
</dbReference>
<dbReference type="InterPro" id="IPR009012">
    <property type="entry name" value="GrpE_head"/>
</dbReference>
<feature type="region of interest" description="Disordered" evidence="6">
    <location>
        <begin position="23"/>
        <end position="44"/>
    </location>
</feature>
<gene>
    <name evidence="4 7" type="primary">grpE</name>
    <name evidence="7" type="ORF">O4H49_10685</name>
</gene>
<keyword evidence="8" id="KW-1185">Reference proteome</keyword>
<comment type="caution">
    <text evidence="7">The sequence shown here is derived from an EMBL/GenBank/DDBJ whole genome shotgun (WGS) entry which is preliminary data.</text>
</comment>
<dbReference type="InterPro" id="IPR013805">
    <property type="entry name" value="GrpE_CC"/>
</dbReference>
<keyword evidence="2 4" id="KW-0346">Stress response</keyword>
<dbReference type="EMBL" id="JAPWGY010000003">
    <property type="protein sequence ID" value="MCZ4281245.1"/>
    <property type="molecule type" value="Genomic_DNA"/>
</dbReference>
<comment type="subcellular location">
    <subcellularLocation>
        <location evidence="4">Cytoplasm</location>
    </subcellularLocation>
</comment>
<dbReference type="Proteomes" id="UP001069802">
    <property type="component" value="Unassembled WGS sequence"/>
</dbReference>
<evidence type="ECO:0000256" key="2">
    <source>
        <dbReference type="ARBA" id="ARBA00023016"/>
    </source>
</evidence>
<dbReference type="PANTHER" id="PTHR21237:SF23">
    <property type="entry name" value="GRPE PROTEIN HOMOLOG, MITOCHONDRIAL"/>
    <property type="match status" value="1"/>
</dbReference>
<dbReference type="Gene3D" id="3.90.20.20">
    <property type="match status" value="1"/>
</dbReference>
<dbReference type="NCBIfam" id="NF010738">
    <property type="entry name" value="PRK14140.1"/>
    <property type="match status" value="1"/>
</dbReference>
<sequence>MSEEQIPHDLAGDLAEELAENLAAAEAEQAADSELETEELSKSSVAADAARVAELELEVVKLKDQLLRTMAEMENLRNRTRREKEDAIKFAPQKLVTELIGVMDNLHRALSAVPEAAAEENDQLKTLRDGVEMTNREMLKVFERHNITEIEALGSRMDPHSHEALFEIPDPSQPEGTILQVIERGFRLHDRLLRPARVGVAKGGPAGPAKVDTTV</sequence>
<evidence type="ECO:0000313" key="8">
    <source>
        <dbReference type="Proteomes" id="UP001069802"/>
    </source>
</evidence>
<keyword evidence="4" id="KW-0963">Cytoplasm</keyword>
<proteinExistence type="inferred from homology"/>
<protein>
    <recommendedName>
        <fullName evidence="4">Protein GrpE</fullName>
    </recommendedName>
    <alternativeName>
        <fullName evidence="4">HSP-70 cofactor</fullName>
    </alternativeName>
</protein>
<name>A0ABT4LJG2_9PROT</name>
<evidence type="ECO:0000256" key="3">
    <source>
        <dbReference type="ARBA" id="ARBA00023186"/>
    </source>
</evidence>
<evidence type="ECO:0000256" key="4">
    <source>
        <dbReference type="HAMAP-Rule" id="MF_01151"/>
    </source>
</evidence>
<dbReference type="Pfam" id="PF01025">
    <property type="entry name" value="GrpE"/>
    <property type="match status" value="1"/>
</dbReference>
<keyword evidence="3 4" id="KW-0143">Chaperone</keyword>
<dbReference type="PRINTS" id="PR00773">
    <property type="entry name" value="GRPEPROTEIN"/>
</dbReference>
<accession>A0ABT4LJG2</accession>
<comment type="subunit">
    <text evidence="4">Homodimer.</text>
</comment>
<evidence type="ECO:0000313" key="7">
    <source>
        <dbReference type="EMBL" id="MCZ4281245.1"/>
    </source>
</evidence>
<feature type="compositionally biased region" description="Acidic residues" evidence="6">
    <location>
        <begin position="29"/>
        <end position="38"/>
    </location>
</feature>
<dbReference type="SUPFAM" id="SSF51064">
    <property type="entry name" value="Head domain of nucleotide exchange factor GrpE"/>
    <property type="match status" value="1"/>
</dbReference>
<organism evidence="7 8">
    <name type="scientific">Kiloniella laminariae</name>
    <dbReference type="NCBI Taxonomy" id="454162"/>
    <lineage>
        <taxon>Bacteria</taxon>
        <taxon>Pseudomonadati</taxon>
        <taxon>Pseudomonadota</taxon>
        <taxon>Alphaproteobacteria</taxon>
        <taxon>Rhodospirillales</taxon>
        <taxon>Kiloniellaceae</taxon>
        <taxon>Kiloniella</taxon>
    </lineage>
</organism>
<dbReference type="HAMAP" id="MF_01151">
    <property type="entry name" value="GrpE"/>
    <property type="match status" value="1"/>
</dbReference>
<dbReference type="SUPFAM" id="SSF58014">
    <property type="entry name" value="Coiled-coil domain of nucleotide exchange factor GrpE"/>
    <property type="match status" value="1"/>
</dbReference>
<evidence type="ECO:0000256" key="5">
    <source>
        <dbReference type="RuleBase" id="RU004478"/>
    </source>
</evidence>